<keyword evidence="4" id="KW-1185">Reference proteome</keyword>
<feature type="region of interest" description="Disordered" evidence="1">
    <location>
        <begin position="83"/>
        <end position="107"/>
    </location>
</feature>
<reference evidence="3" key="1">
    <citation type="journal article" date="2023" name="Plant Biotechnol. J.">
        <title>Chromosome-level wild Hevea brasiliensis genome provides new tools for genomic-assisted breeding and valuable loci to elevate rubber yield.</title>
        <authorList>
            <person name="Cheng H."/>
            <person name="Song X."/>
            <person name="Hu Y."/>
            <person name="Wu T."/>
            <person name="Yang Q."/>
            <person name="An Z."/>
            <person name="Feng S."/>
            <person name="Deng Z."/>
            <person name="Wu W."/>
            <person name="Zeng X."/>
            <person name="Tu M."/>
            <person name="Wang X."/>
            <person name="Huang H."/>
        </authorList>
    </citation>
    <scope>NUCLEOTIDE SEQUENCE</scope>
    <source>
        <strain evidence="3">MT/VB/25A 57/8</strain>
    </source>
</reference>
<keyword evidence="2" id="KW-0812">Transmembrane</keyword>
<dbReference type="Proteomes" id="UP001174677">
    <property type="component" value="Chromosome 1"/>
</dbReference>
<feature type="transmembrane region" description="Helical" evidence="2">
    <location>
        <begin position="30"/>
        <end position="48"/>
    </location>
</feature>
<protein>
    <submittedName>
        <fullName evidence="3">Uncharacterized protein</fullName>
    </submittedName>
</protein>
<evidence type="ECO:0000256" key="1">
    <source>
        <dbReference type="SAM" id="MobiDB-lite"/>
    </source>
</evidence>
<keyword evidence="2" id="KW-1133">Transmembrane helix</keyword>
<keyword evidence="2" id="KW-0472">Membrane</keyword>
<evidence type="ECO:0000313" key="4">
    <source>
        <dbReference type="Proteomes" id="UP001174677"/>
    </source>
</evidence>
<proteinExistence type="predicted"/>
<gene>
    <name evidence="3" type="ORF">P3X46_000322</name>
</gene>
<organism evidence="3 4">
    <name type="scientific">Hevea brasiliensis</name>
    <name type="common">Para rubber tree</name>
    <name type="synonym">Siphonia brasiliensis</name>
    <dbReference type="NCBI Taxonomy" id="3981"/>
    <lineage>
        <taxon>Eukaryota</taxon>
        <taxon>Viridiplantae</taxon>
        <taxon>Streptophyta</taxon>
        <taxon>Embryophyta</taxon>
        <taxon>Tracheophyta</taxon>
        <taxon>Spermatophyta</taxon>
        <taxon>Magnoliopsida</taxon>
        <taxon>eudicotyledons</taxon>
        <taxon>Gunneridae</taxon>
        <taxon>Pentapetalae</taxon>
        <taxon>rosids</taxon>
        <taxon>fabids</taxon>
        <taxon>Malpighiales</taxon>
        <taxon>Euphorbiaceae</taxon>
        <taxon>Crotonoideae</taxon>
        <taxon>Micrandreae</taxon>
        <taxon>Hevea</taxon>
    </lineage>
</organism>
<name>A0ABQ9NC20_HEVBR</name>
<evidence type="ECO:0000256" key="2">
    <source>
        <dbReference type="SAM" id="Phobius"/>
    </source>
</evidence>
<sequence length="107" mass="12192">MLQTCVSHHDIDFPCSLNMNHLMPRMSRQILFRLLIAWVLLVAALHHFPNHNKVQAIESAHFKLKPAKPSSRLHKANIWPSWVGEKKVHKTPSGPNPVGNQNPPTKQ</sequence>
<accession>A0ABQ9NC20</accession>
<comment type="caution">
    <text evidence="3">The sequence shown here is derived from an EMBL/GenBank/DDBJ whole genome shotgun (WGS) entry which is preliminary data.</text>
</comment>
<dbReference type="EMBL" id="JARPOI010000001">
    <property type="protein sequence ID" value="KAJ9188978.1"/>
    <property type="molecule type" value="Genomic_DNA"/>
</dbReference>
<feature type="compositionally biased region" description="Polar residues" evidence="1">
    <location>
        <begin position="98"/>
        <end position="107"/>
    </location>
</feature>
<evidence type="ECO:0000313" key="3">
    <source>
        <dbReference type="EMBL" id="KAJ9188978.1"/>
    </source>
</evidence>